<evidence type="ECO:0000313" key="9">
    <source>
        <dbReference type="Proteomes" id="UP000321827"/>
    </source>
</evidence>
<gene>
    <name evidence="7 8" type="primary">deoC</name>
    <name evidence="8" type="ORF">ODE01S_08870</name>
</gene>
<keyword evidence="3 7" id="KW-0456">Lyase</keyword>
<feature type="active site" description="Proton donor/acceptor" evidence="7">
    <location>
        <position position="91"/>
    </location>
</feature>
<dbReference type="Pfam" id="PF01791">
    <property type="entry name" value="DeoC"/>
    <property type="match status" value="1"/>
</dbReference>
<dbReference type="GO" id="GO:0009264">
    <property type="term" value="P:deoxyribonucleotide catabolic process"/>
    <property type="evidence" value="ECO:0007669"/>
    <property type="project" value="UniProtKB-UniRule"/>
</dbReference>
<dbReference type="HAMAP" id="MF_00114">
    <property type="entry name" value="DeoC_type1"/>
    <property type="match status" value="1"/>
</dbReference>
<keyword evidence="2 7" id="KW-0963">Cytoplasm</keyword>
<dbReference type="FunFam" id="3.20.20.70:FF:000044">
    <property type="entry name" value="Deoxyribose-phosphate aldolase"/>
    <property type="match status" value="1"/>
</dbReference>
<evidence type="ECO:0000256" key="2">
    <source>
        <dbReference type="ARBA" id="ARBA00022490"/>
    </source>
</evidence>
<organism evidence="8 9">
    <name type="scientific">Oceanithermus desulfurans NBRC 100063</name>
    <dbReference type="NCBI Taxonomy" id="1227550"/>
    <lineage>
        <taxon>Bacteria</taxon>
        <taxon>Thermotogati</taxon>
        <taxon>Deinococcota</taxon>
        <taxon>Deinococci</taxon>
        <taxon>Thermales</taxon>
        <taxon>Thermaceae</taxon>
        <taxon>Oceanithermus</taxon>
    </lineage>
</organism>
<evidence type="ECO:0000256" key="7">
    <source>
        <dbReference type="HAMAP-Rule" id="MF_00114"/>
    </source>
</evidence>
<accession>A0A511RIH8</accession>
<dbReference type="PANTHER" id="PTHR10889:SF1">
    <property type="entry name" value="DEOXYRIBOSE-PHOSPHATE ALDOLASE"/>
    <property type="match status" value="1"/>
</dbReference>
<dbReference type="GO" id="GO:0004139">
    <property type="term" value="F:deoxyribose-phosphate aldolase activity"/>
    <property type="evidence" value="ECO:0007669"/>
    <property type="project" value="UniProtKB-UniRule"/>
</dbReference>
<dbReference type="InterPro" id="IPR028581">
    <property type="entry name" value="DeoC_typeI"/>
</dbReference>
<comment type="pathway">
    <text evidence="7">Carbohydrate degradation; 2-deoxy-D-ribose 1-phosphate degradation; D-glyceraldehyde 3-phosphate and acetaldehyde from 2-deoxy-alpha-D-ribose 1-phosphate: step 2/2.</text>
</comment>
<dbReference type="InterPro" id="IPR013785">
    <property type="entry name" value="Aldolase_TIM"/>
</dbReference>
<dbReference type="OrthoDB" id="9778711at2"/>
<evidence type="ECO:0000256" key="6">
    <source>
        <dbReference type="ARBA" id="ARBA00056337"/>
    </source>
</evidence>
<feature type="active site" description="Schiff-base intermediate with acetaldehyde" evidence="7">
    <location>
        <position position="153"/>
    </location>
</feature>
<dbReference type="InterPro" id="IPR002915">
    <property type="entry name" value="DeoC/FbaB/LacD_aldolase"/>
</dbReference>
<evidence type="ECO:0000256" key="4">
    <source>
        <dbReference type="ARBA" id="ARBA00023270"/>
    </source>
</evidence>
<dbReference type="GO" id="GO:0005737">
    <property type="term" value="C:cytoplasm"/>
    <property type="evidence" value="ECO:0007669"/>
    <property type="project" value="UniProtKB-SubCell"/>
</dbReference>
<dbReference type="NCBIfam" id="TIGR00126">
    <property type="entry name" value="deoC"/>
    <property type="match status" value="1"/>
</dbReference>
<dbReference type="PIRSF" id="PIRSF001357">
    <property type="entry name" value="DeoC"/>
    <property type="match status" value="1"/>
</dbReference>
<dbReference type="AlphaFoldDB" id="A0A511RIH8"/>
<evidence type="ECO:0000313" key="8">
    <source>
        <dbReference type="EMBL" id="GEM89453.1"/>
    </source>
</evidence>
<dbReference type="GO" id="GO:0006018">
    <property type="term" value="P:2-deoxyribose 1-phosphate catabolic process"/>
    <property type="evidence" value="ECO:0007669"/>
    <property type="project" value="UniProtKB-UniRule"/>
</dbReference>
<evidence type="ECO:0000256" key="5">
    <source>
        <dbReference type="ARBA" id="ARBA00048791"/>
    </source>
</evidence>
<dbReference type="PANTHER" id="PTHR10889">
    <property type="entry name" value="DEOXYRIBOSE-PHOSPHATE ALDOLASE"/>
    <property type="match status" value="1"/>
</dbReference>
<dbReference type="UniPathway" id="UPA00002">
    <property type="reaction ID" value="UER00468"/>
</dbReference>
<name>A0A511RIH8_9DEIN</name>
<dbReference type="Gene3D" id="3.20.20.70">
    <property type="entry name" value="Aldolase class I"/>
    <property type="match status" value="1"/>
</dbReference>
<dbReference type="InterPro" id="IPR011343">
    <property type="entry name" value="DeoC"/>
</dbReference>
<comment type="caution">
    <text evidence="8">The sequence shown here is derived from an EMBL/GenBank/DDBJ whole genome shotgun (WGS) entry which is preliminary data.</text>
</comment>
<comment type="similarity">
    <text evidence="1 7">Belongs to the DeoC/FbaB aldolase family. DeoC type 1 subfamily.</text>
</comment>
<protein>
    <recommendedName>
        <fullName evidence="7">Deoxyribose-phosphate aldolase</fullName>
        <shortName evidence="7">DERA</shortName>
        <ecNumber evidence="7">4.1.2.4</ecNumber>
    </recommendedName>
    <alternativeName>
        <fullName evidence="7">2-deoxy-D-ribose 5-phosphate aldolase</fullName>
    </alternativeName>
    <alternativeName>
        <fullName evidence="7">Phosphodeoxyriboaldolase</fullName>
        <shortName evidence="7">Deoxyriboaldolase</shortName>
    </alternativeName>
</protein>
<dbReference type="EC" id="4.1.2.4" evidence="7"/>
<comment type="catalytic activity">
    <reaction evidence="5 7">
        <text>2-deoxy-D-ribose 5-phosphate = D-glyceraldehyde 3-phosphate + acetaldehyde</text>
        <dbReference type="Rhea" id="RHEA:12821"/>
        <dbReference type="ChEBI" id="CHEBI:15343"/>
        <dbReference type="ChEBI" id="CHEBI:59776"/>
        <dbReference type="ChEBI" id="CHEBI:62877"/>
        <dbReference type="EC" id="4.1.2.4"/>
    </reaction>
</comment>
<proteinExistence type="inferred from homology"/>
<reference evidence="8 9" key="1">
    <citation type="submission" date="2019-07" db="EMBL/GenBank/DDBJ databases">
        <title>Whole genome shotgun sequence of Oceanithermus desulfurans NBRC 100063.</title>
        <authorList>
            <person name="Hosoyama A."/>
            <person name="Uohara A."/>
            <person name="Ohji S."/>
            <person name="Ichikawa N."/>
        </authorList>
    </citation>
    <scope>NUCLEOTIDE SEQUENCE [LARGE SCALE GENOMIC DNA]</scope>
    <source>
        <strain evidence="8 9">NBRC 100063</strain>
    </source>
</reference>
<evidence type="ECO:0000256" key="1">
    <source>
        <dbReference type="ARBA" id="ARBA00010936"/>
    </source>
</evidence>
<dbReference type="Proteomes" id="UP000321827">
    <property type="component" value="Unassembled WGS sequence"/>
</dbReference>
<keyword evidence="4 7" id="KW-0704">Schiff base</keyword>
<comment type="subcellular location">
    <subcellularLocation>
        <location evidence="7">Cytoplasm</location>
    </subcellularLocation>
</comment>
<dbReference type="EMBL" id="BJXN01000005">
    <property type="protein sequence ID" value="GEM89453.1"/>
    <property type="molecule type" value="Genomic_DNA"/>
</dbReference>
<evidence type="ECO:0000256" key="3">
    <source>
        <dbReference type="ARBA" id="ARBA00023239"/>
    </source>
</evidence>
<comment type="function">
    <text evidence="6 7">Catalyzes a reversible aldol reaction between acetaldehyde and D-glyceraldehyde 3-phosphate to generate 2-deoxy-D-ribose 5-phosphate.</text>
</comment>
<dbReference type="CDD" id="cd00959">
    <property type="entry name" value="DeoC"/>
    <property type="match status" value="1"/>
</dbReference>
<sequence>MDTELAKYIDHTLLKPTATPADIERLCREADEHYFYAVCVNPGFVTTARKALGSSPVRVAAVIGFPLGANASQVKAAEAALAVSQGANELDMVIPVGRALAGDWDAVAADVRAVREAAPDAVLKVILETGYLDEAQIRRAAEAALAGGADFLKTSTGFGPRGASLEDVRLLAEVAGGRAKVKAAGGIRTREDAWKMIEAGASRLGTSSGVALVEGGESRGY</sequence>
<dbReference type="SMART" id="SM01133">
    <property type="entry name" value="DeoC"/>
    <property type="match status" value="1"/>
</dbReference>
<dbReference type="RefSeq" id="WP_147146289.1">
    <property type="nucleotide sequence ID" value="NZ_BJXN01000005.1"/>
</dbReference>
<dbReference type="SUPFAM" id="SSF51569">
    <property type="entry name" value="Aldolase"/>
    <property type="match status" value="1"/>
</dbReference>
<feature type="active site" description="Proton donor/acceptor" evidence="7">
    <location>
        <position position="182"/>
    </location>
</feature>
<dbReference type="GO" id="GO:0016052">
    <property type="term" value="P:carbohydrate catabolic process"/>
    <property type="evidence" value="ECO:0007669"/>
    <property type="project" value="TreeGrafter"/>
</dbReference>